<dbReference type="GeneID" id="63830882"/>
<dbReference type="AlphaFoldDB" id="A0A165DLA5"/>
<name>A0A165DLA5_9APHY</name>
<reference evidence="2 3" key="1">
    <citation type="journal article" date="2016" name="Mol. Biol. Evol.">
        <title>Comparative Genomics of Early-Diverging Mushroom-Forming Fungi Provides Insights into the Origins of Lignocellulose Decay Capabilities.</title>
        <authorList>
            <person name="Nagy L.G."/>
            <person name="Riley R."/>
            <person name="Tritt A."/>
            <person name="Adam C."/>
            <person name="Daum C."/>
            <person name="Floudas D."/>
            <person name="Sun H."/>
            <person name="Yadav J.S."/>
            <person name="Pangilinan J."/>
            <person name="Larsson K.H."/>
            <person name="Matsuura K."/>
            <person name="Barry K."/>
            <person name="Labutti K."/>
            <person name="Kuo R."/>
            <person name="Ohm R.A."/>
            <person name="Bhattacharya S.S."/>
            <person name="Shirouzu T."/>
            <person name="Yoshinaga Y."/>
            <person name="Martin F.M."/>
            <person name="Grigoriev I.V."/>
            <person name="Hibbett D.S."/>
        </authorList>
    </citation>
    <scope>NUCLEOTIDE SEQUENCE [LARGE SCALE GENOMIC DNA]</scope>
    <source>
        <strain evidence="2 3">93-53</strain>
    </source>
</reference>
<organism evidence="2 3">
    <name type="scientific">Laetiporus sulphureus 93-53</name>
    <dbReference type="NCBI Taxonomy" id="1314785"/>
    <lineage>
        <taxon>Eukaryota</taxon>
        <taxon>Fungi</taxon>
        <taxon>Dikarya</taxon>
        <taxon>Basidiomycota</taxon>
        <taxon>Agaricomycotina</taxon>
        <taxon>Agaricomycetes</taxon>
        <taxon>Polyporales</taxon>
        <taxon>Laetiporus</taxon>
    </lineage>
</organism>
<sequence>MTTASSESSEEVDIMLNIGVSEPEALAKGKVHAMVEEMQNAAEGEQHKTSEELSAKPSPYLMPLPPSLPSALLNPEYPHKLMPMPVEGLPKQRVPSIREVIPTQHHDHDAESSSEGEGPGTPLPDIVAFAMNIVISMLGNAVGSEPGKGQEQGQKEGERLFSWGIGIGGRLSGHAA</sequence>
<protein>
    <submittedName>
        <fullName evidence="2">Uncharacterized protein</fullName>
    </submittedName>
</protein>
<keyword evidence="3" id="KW-1185">Reference proteome</keyword>
<dbReference type="InParanoid" id="A0A165DLA5"/>
<feature type="region of interest" description="Disordered" evidence="1">
    <location>
        <begin position="38"/>
        <end position="58"/>
    </location>
</feature>
<dbReference type="Proteomes" id="UP000076871">
    <property type="component" value="Unassembled WGS sequence"/>
</dbReference>
<evidence type="ECO:0000256" key="1">
    <source>
        <dbReference type="SAM" id="MobiDB-lite"/>
    </source>
</evidence>
<feature type="region of interest" description="Disordered" evidence="1">
    <location>
        <begin position="100"/>
        <end position="123"/>
    </location>
</feature>
<gene>
    <name evidence="2" type="ORF">LAESUDRAFT_781685</name>
</gene>
<evidence type="ECO:0000313" key="2">
    <source>
        <dbReference type="EMBL" id="KZT05134.1"/>
    </source>
</evidence>
<proteinExistence type="predicted"/>
<evidence type="ECO:0000313" key="3">
    <source>
        <dbReference type="Proteomes" id="UP000076871"/>
    </source>
</evidence>
<accession>A0A165DLA5</accession>
<feature type="compositionally biased region" description="Basic and acidic residues" evidence="1">
    <location>
        <begin position="44"/>
        <end position="54"/>
    </location>
</feature>
<dbReference type="RefSeq" id="XP_040762874.1">
    <property type="nucleotide sequence ID" value="XM_040913854.1"/>
</dbReference>
<dbReference type="EMBL" id="KV427632">
    <property type="protein sequence ID" value="KZT05134.1"/>
    <property type="molecule type" value="Genomic_DNA"/>
</dbReference>